<dbReference type="PANTHER" id="PTHR42685">
    <property type="entry name" value="GERANYLGERANYL DIPHOSPHATE REDUCTASE"/>
    <property type="match status" value="1"/>
</dbReference>
<dbReference type="SUPFAM" id="SSF51905">
    <property type="entry name" value="FAD/NAD(P)-binding domain"/>
    <property type="match status" value="1"/>
</dbReference>
<feature type="domain" description="FAD-binding" evidence="1">
    <location>
        <begin position="11"/>
        <end position="201"/>
    </location>
</feature>
<name>A0ABU9CLY7_9BURK</name>
<dbReference type="Gene3D" id="3.50.50.60">
    <property type="entry name" value="FAD/NAD(P)-binding domain"/>
    <property type="match status" value="1"/>
</dbReference>
<dbReference type="PANTHER" id="PTHR42685:SF22">
    <property type="entry name" value="CONDITIONED MEDIUM FACTOR RECEPTOR 1"/>
    <property type="match status" value="1"/>
</dbReference>
<dbReference type="EMBL" id="JBBUTH010000008">
    <property type="protein sequence ID" value="MEK8051585.1"/>
    <property type="molecule type" value="Genomic_DNA"/>
</dbReference>
<dbReference type="GO" id="GO:0016491">
    <property type="term" value="F:oxidoreductase activity"/>
    <property type="evidence" value="ECO:0007669"/>
    <property type="project" value="UniProtKB-KW"/>
</dbReference>
<dbReference type="PRINTS" id="PR00368">
    <property type="entry name" value="FADPNR"/>
</dbReference>
<dbReference type="PRINTS" id="PR00411">
    <property type="entry name" value="PNDRDTASEI"/>
</dbReference>
<proteinExistence type="predicted"/>
<evidence type="ECO:0000313" key="3">
    <source>
        <dbReference type="Proteomes" id="UP001365405"/>
    </source>
</evidence>
<reference evidence="2 3" key="1">
    <citation type="submission" date="2024-04" db="EMBL/GenBank/DDBJ databases">
        <title>Novel species of the genus Ideonella isolated from streams.</title>
        <authorList>
            <person name="Lu H."/>
        </authorList>
    </citation>
    <scope>NUCLEOTIDE SEQUENCE [LARGE SCALE GENOMIC DNA]</scope>
    <source>
        <strain evidence="2 3">DXS22W</strain>
    </source>
</reference>
<protein>
    <submittedName>
        <fullName evidence="2">NAD(P)/FAD-dependent oxidoreductase</fullName>
        <ecNumber evidence="2">1.-.-.-</ecNumber>
    </submittedName>
</protein>
<keyword evidence="2" id="KW-0560">Oxidoreductase</keyword>
<organism evidence="2 3">
    <name type="scientific">Pseudaquabacterium inlustre</name>
    <dbReference type="NCBI Taxonomy" id="2984192"/>
    <lineage>
        <taxon>Bacteria</taxon>
        <taxon>Pseudomonadati</taxon>
        <taxon>Pseudomonadota</taxon>
        <taxon>Betaproteobacteria</taxon>
        <taxon>Burkholderiales</taxon>
        <taxon>Sphaerotilaceae</taxon>
        <taxon>Pseudaquabacterium</taxon>
    </lineage>
</organism>
<dbReference type="InterPro" id="IPR011777">
    <property type="entry name" value="Geranylgeranyl_Rdtase_fam"/>
</dbReference>
<dbReference type="RefSeq" id="WP_341411287.1">
    <property type="nucleotide sequence ID" value="NZ_JBBUTH010000008.1"/>
</dbReference>
<dbReference type="NCBIfam" id="TIGR02032">
    <property type="entry name" value="GG-red-SF"/>
    <property type="match status" value="1"/>
</dbReference>
<evidence type="ECO:0000259" key="1">
    <source>
        <dbReference type="Pfam" id="PF01494"/>
    </source>
</evidence>
<gene>
    <name evidence="2" type="ORF">AACH10_15150</name>
</gene>
<dbReference type="InterPro" id="IPR050407">
    <property type="entry name" value="Geranylgeranyl_reductase"/>
</dbReference>
<sequence>MTVPTPLLPARCDVLVVGAGPAGSACAQWLARHGVDVVQVDQHPFPRDKICGDGLIPDAHHALQRLGVHDEVMALAQPVAHVGCIGPRGGRVDVPGRLAVLPRRQLDHILQRAAERAGVRFFAPWRFEAPLLDGEGDGARVAGARLKAPGGAQAHDIRARWVVLATGAAPKALQAAGVCERHTPSGIALRGYVKNEAMAPRIRALEVVWHKRLRKGYGWIFPCRDGVFNIGVGLAHSHDQAADGKGSMQDVNLRELFQAFTEVHPHAAQLMAGGTVVGELKGAPLRCSLEGARWSRPGLLVTGEAAGSTYAFTGEGIGKAMETGLLAAEALLGDRGAAAAEAAIDTLVRQAYEHSLAALKPRFDLYERANRVNNHPWLADLLIWRANKSARILRRMAGVLEETGNPGNLVSLRGIAKLFVPGL</sequence>
<dbReference type="InterPro" id="IPR002938">
    <property type="entry name" value="FAD-bd"/>
</dbReference>
<evidence type="ECO:0000313" key="2">
    <source>
        <dbReference type="EMBL" id="MEK8051585.1"/>
    </source>
</evidence>
<keyword evidence="3" id="KW-1185">Reference proteome</keyword>
<dbReference type="InterPro" id="IPR036188">
    <property type="entry name" value="FAD/NAD-bd_sf"/>
</dbReference>
<dbReference type="Proteomes" id="UP001365405">
    <property type="component" value="Unassembled WGS sequence"/>
</dbReference>
<comment type="caution">
    <text evidence="2">The sequence shown here is derived from an EMBL/GenBank/DDBJ whole genome shotgun (WGS) entry which is preliminary data.</text>
</comment>
<dbReference type="Pfam" id="PF01494">
    <property type="entry name" value="FAD_binding_3"/>
    <property type="match status" value="1"/>
</dbReference>
<dbReference type="EC" id="1.-.-.-" evidence="2"/>
<accession>A0ABU9CLY7</accession>